<dbReference type="InterPro" id="IPR032805">
    <property type="entry name" value="Wax_synthase_dom"/>
</dbReference>
<dbReference type="GO" id="GO:0008374">
    <property type="term" value="F:O-acyltransferase activity"/>
    <property type="evidence" value="ECO:0007669"/>
    <property type="project" value="InterPro"/>
</dbReference>
<dbReference type="GO" id="GO:0016020">
    <property type="term" value="C:membrane"/>
    <property type="evidence" value="ECO:0007669"/>
    <property type="project" value="UniProtKB-SubCell"/>
</dbReference>
<dbReference type="Pfam" id="PF13813">
    <property type="entry name" value="MBOAT_2"/>
    <property type="match status" value="1"/>
</dbReference>
<evidence type="ECO:0000256" key="4">
    <source>
        <dbReference type="ARBA" id="ARBA00022692"/>
    </source>
</evidence>
<name>A0A2V5GXD1_ASPV1</name>
<proteinExistence type="inferred from homology"/>
<gene>
    <name evidence="9" type="ORF">BO99DRAFT_467048</name>
</gene>
<evidence type="ECO:0000313" key="10">
    <source>
        <dbReference type="Proteomes" id="UP000249829"/>
    </source>
</evidence>
<evidence type="ECO:0000259" key="8">
    <source>
        <dbReference type="Pfam" id="PF13813"/>
    </source>
</evidence>
<evidence type="ECO:0000256" key="5">
    <source>
        <dbReference type="ARBA" id="ARBA00022989"/>
    </source>
</evidence>
<dbReference type="AlphaFoldDB" id="A0A2V5GXD1"/>
<keyword evidence="4 7" id="KW-0812">Transmembrane</keyword>
<dbReference type="PANTHER" id="PTHR31595:SF27">
    <property type="entry name" value="WAX SYNTHASE DOMAIN-CONTAINING PROTEIN-RELATED"/>
    <property type="match status" value="1"/>
</dbReference>
<feature type="transmembrane region" description="Helical" evidence="7">
    <location>
        <begin position="193"/>
        <end position="214"/>
    </location>
</feature>
<dbReference type="OMA" id="DIMSCIP"/>
<evidence type="ECO:0000256" key="2">
    <source>
        <dbReference type="ARBA" id="ARBA00007282"/>
    </source>
</evidence>
<keyword evidence="10" id="KW-1185">Reference proteome</keyword>
<dbReference type="PANTHER" id="PTHR31595">
    <property type="entry name" value="LONG-CHAIN-ALCOHOL O-FATTY-ACYLTRANSFERASE 3-RELATED"/>
    <property type="match status" value="1"/>
</dbReference>
<comment type="similarity">
    <text evidence="2">Belongs to the wax synthase family.</text>
</comment>
<feature type="transmembrane region" description="Helical" evidence="7">
    <location>
        <begin position="340"/>
        <end position="359"/>
    </location>
</feature>
<comment type="subcellular location">
    <subcellularLocation>
        <location evidence="1">Membrane</location>
        <topology evidence="1">Multi-pass membrane protein</topology>
    </subcellularLocation>
</comment>
<feature type="transmembrane region" description="Helical" evidence="7">
    <location>
        <begin position="29"/>
        <end position="47"/>
    </location>
</feature>
<sequence>MPAGLTVAEYVLSSCILTFTNRDSIQRTSALLCLALLSCIELALQGYVQAHPFIRVVATFFSFIKIVHFINLFGILKLDRTDRLSPTCKLEPTASSRFRSALHLAMSTRGIGTKWQIRGLPTWPPTLEAPGKADFRARFLARQAVVVAWQYMAWDIVYNGVLLECARTQSHLYRPESDYLGFSTTAGQVRIRIIVAGVFVCGVLFVVDMLYRLASITAVSLNLTQWDDWPPLFGDIKDAYTVTRFWGKFWHQLIRWPMVSFVKWVRNDVLHIPMLSSGDRFIDAVILFNLSGILHYVSVAGSGMDEPQWGTVHFFMVQPLAMLLENSLSSWVRPRCWQRVIGYAWVWLWLNITAPWFGFPSMRLPVEKSLFMPYSFVEDVGLARMTVFAALLGLAISV</sequence>
<evidence type="ECO:0000256" key="7">
    <source>
        <dbReference type="SAM" id="Phobius"/>
    </source>
</evidence>
<keyword evidence="5 7" id="KW-1133">Transmembrane helix</keyword>
<feature type="transmembrane region" description="Helical" evidence="7">
    <location>
        <begin position="53"/>
        <end position="76"/>
    </location>
</feature>
<keyword evidence="6 7" id="KW-0472">Membrane</keyword>
<dbReference type="Proteomes" id="UP000249829">
    <property type="component" value="Unassembled WGS sequence"/>
</dbReference>
<reference evidence="9 10" key="1">
    <citation type="submission" date="2018-02" db="EMBL/GenBank/DDBJ databases">
        <title>The genomes of Aspergillus section Nigri reveals drivers in fungal speciation.</title>
        <authorList>
            <consortium name="DOE Joint Genome Institute"/>
            <person name="Vesth T.C."/>
            <person name="Nybo J."/>
            <person name="Theobald S."/>
            <person name="Brandl J."/>
            <person name="Frisvad J.C."/>
            <person name="Nielsen K.F."/>
            <person name="Lyhne E.K."/>
            <person name="Kogle M.E."/>
            <person name="Kuo A."/>
            <person name="Riley R."/>
            <person name="Clum A."/>
            <person name="Nolan M."/>
            <person name="Lipzen A."/>
            <person name="Salamov A."/>
            <person name="Henrissat B."/>
            <person name="Wiebenga A."/>
            <person name="De vries R.P."/>
            <person name="Grigoriev I.V."/>
            <person name="Mortensen U.H."/>
            <person name="Andersen M.R."/>
            <person name="Baker S.E."/>
        </authorList>
    </citation>
    <scope>NUCLEOTIDE SEQUENCE [LARGE SCALE GENOMIC DNA]</scope>
    <source>
        <strain evidence="9 10">CBS 115571</strain>
    </source>
</reference>
<feature type="transmembrane region" description="Helical" evidence="7">
    <location>
        <begin position="371"/>
        <end position="396"/>
    </location>
</feature>
<organism evidence="9 10">
    <name type="scientific">Aspergillus violaceofuscus (strain CBS 115571)</name>
    <dbReference type="NCBI Taxonomy" id="1450538"/>
    <lineage>
        <taxon>Eukaryota</taxon>
        <taxon>Fungi</taxon>
        <taxon>Dikarya</taxon>
        <taxon>Ascomycota</taxon>
        <taxon>Pezizomycotina</taxon>
        <taxon>Eurotiomycetes</taxon>
        <taxon>Eurotiomycetidae</taxon>
        <taxon>Eurotiales</taxon>
        <taxon>Aspergillaceae</taxon>
        <taxon>Aspergillus</taxon>
    </lineage>
</organism>
<protein>
    <recommendedName>
        <fullName evidence="8">Wax synthase domain-containing protein</fullName>
    </recommendedName>
</protein>
<dbReference type="EMBL" id="KZ825179">
    <property type="protein sequence ID" value="PYI15751.1"/>
    <property type="molecule type" value="Genomic_DNA"/>
</dbReference>
<dbReference type="InterPro" id="IPR044851">
    <property type="entry name" value="Wax_synthase"/>
</dbReference>
<evidence type="ECO:0000256" key="3">
    <source>
        <dbReference type="ARBA" id="ARBA00022679"/>
    </source>
</evidence>
<accession>A0A2V5GXD1</accession>
<dbReference type="GO" id="GO:0006629">
    <property type="term" value="P:lipid metabolic process"/>
    <property type="evidence" value="ECO:0007669"/>
    <property type="project" value="InterPro"/>
</dbReference>
<evidence type="ECO:0000256" key="1">
    <source>
        <dbReference type="ARBA" id="ARBA00004141"/>
    </source>
</evidence>
<evidence type="ECO:0000313" key="9">
    <source>
        <dbReference type="EMBL" id="PYI15751.1"/>
    </source>
</evidence>
<dbReference type="STRING" id="1450538.A0A2V5GXD1"/>
<keyword evidence="3" id="KW-0808">Transferase</keyword>
<feature type="domain" description="Wax synthase" evidence="8">
    <location>
        <begin position="229"/>
        <end position="316"/>
    </location>
</feature>
<evidence type="ECO:0000256" key="6">
    <source>
        <dbReference type="ARBA" id="ARBA00023136"/>
    </source>
</evidence>